<dbReference type="EMBL" id="JBFNQN010000006">
    <property type="protein sequence ID" value="MEW9265248.1"/>
    <property type="molecule type" value="Genomic_DNA"/>
</dbReference>
<dbReference type="PROSITE" id="PS50977">
    <property type="entry name" value="HTH_TETR_2"/>
    <property type="match status" value="1"/>
</dbReference>
<dbReference type="RefSeq" id="WP_367638223.1">
    <property type="nucleotide sequence ID" value="NZ_JBFNQN010000006.1"/>
</dbReference>
<keyword evidence="2 4" id="KW-0238">DNA-binding</keyword>
<proteinExistence type="predicted"/>
<sequence>MSTGDDAVVGAGRAPRAARTTRRYEPDRRLRILEVTLDVVAEHGVAGTTHRKVAAAADVPLGAMTYYFTGLADLFSSAFTLLAQRWGDAFEAAMAAVPDGVDPRDAVADAVLVGLADDADADAVTGSRRQAVLAYELYALAARDSAVREVTQTWMERTRAALRRHFDPDDARVLDALIEGLSIHAVLSTEPLDRERFRADIARLAPPPLAPPAHP</sequence>
<dbReference type="Pfam" id="PF17940">
    <property type="entry name" value="TetR_C_31"/>
    <property type="match status" value="1"/>
</dbReference>
<accession>A0ABV3P6K3</accession>
<keyword evidence="1" id="KW-0805">Transcription regulation</keyword>
<dbReference type="InterPro" id="IPR036271">
    <property type="entry name" value="Tet_transcr_reg_TetR-rel_C_sf"/>
</dbReference>
<comment type="caution">
    <text evidence="7">The sequence shown here is derived from an EMBL/GenBank/DDBJ whole genome shotgun (WGS) entry which is preliminary data.</text>
</comment>
<dbReference type="Pfam" id="PF00440">
    <property type="entry name" value="TetR_N"/>
    <property type="match status" value="1"/>
</dbReference>
<feature type="region of interest" description="Disordered" evidence="5">
    <location>
        <begin position="1"/>
        <end position="22"/>
    </location>
</feature>
<protein>
    <submittedName>
        <fullName evidence="7">TetR family transcriptional regulator</fullName>
    </submittedName>
</protein>
<evidence type="ECO:0000313" key="8">
    <source>
        <dbReference type="Proteomes" id="UP001555826"/>
    </source>
</evidence>
<dbReference type="PANTHER" id="PTHR47506">
    <property type="entry name" value="TRANSCRIPTIONAL REGULATORY PROTEIN"/>
    <property type="match status" value="1"/>
</dbReference>
<evidence type="ECO:0000256" key="5">
    <source>
        <dbReference type="SAM" id="MobiDB-lite"/>
    </source>
</evidence>
<dbReference type="InterPro" id="IPR001647">
    <property type="entry name" value="HTH_TetR"/>
</dbReference>
<feature type="DNA-binding region" description="H-T-H motif" evidence="4">
    <location>
        <begin position="49"/>
        <end position="68"/>
    </location>
</feature>
<dbReference type="SUPFAM" id="SSF46689">
    <property type="entry name" value="Homeodomain-like"/>
    <property type="match status" value="1"/>
</dbReference>
<evidence type="ECO:0000313" key="7">
    <source>
        <dbReference type="EMBL" id="MEW9265248.1"/>
    </source>
</evidence>
<evidence type="ECO:0000256" key="4">
    <source>
        <dbReference type="PROSITE-ProRule" id="PRU00335"/>
    </source>
</evidence>
<keyword evidence="8" id="KW-1185">Reference proteome</keyword>
<evidence type="ECO:0000259" key="6">
    <source>
        <dbReference type="PROSITE" id="PS50977"/>
    </source>
</evidence>
<evidence type="ECO:0000256" key="3">
    <source>
        <dbReference type="ARBA" id="ARBA00023163"/>
    </source>
</evidence>
<dbReference type="SUPFAM" id="SSF48498">
    <property type="entry name" value="Tetracyclin repressor-like, C-terminal domain"/>
    <property type="match status" value="1"/>
</dbReference>
<dbReference type="Proteomes" id="UP001555826">
    <property type="component" value="Unassembled WGS sequence"/>
</dbReference>
<organism evidence="7 8">
    <name type="scientific">Kineococcus endophyticus</name>
    <dbReference type="NCBI Taxonomy" id="1181883"/>
    <lineage>
        <taxon>Bacteria</taxon>
        <taxon>Bacillati</taxon>
        <taxon>Actinomycetota</taxon>
        <taxon>Actinomycetes</taxon>
        <taxon>Kineosporiales</taxon>
        <taxon>Kineosporiaceae</taxon>
        <taxon>Kineococcus</taxon>
    </lineage>
</organism>
<evidence type="ECO:0000256" key="1">
    <source>
        <dbReference type="ARBA" id="ARBA00023015"/>
    </source>
</evidence>
<feature type="compositionally biased region" description="Low complexity" evidence="5">
    <location>
        <begin position="7"/>
        <end position="18"/>
    </location>
</feature>
<reference evidence="7 8" key="1">
    <citation type="submission" date="2024-07" db="EMBL/GenBank/DDBJ databases">
        <authorList>
            <person name="Thanompreechachai J."/>
            <person name="Duangmal K."/>
        </authorList>
    </citation>
    <scope>NUCLEOTIDE SEQUENCE [LARGE SCALE GENOMIC DNA]</scope>
    <source>
        <strain evidence="7 8">KCTC 19886</strain>
    </source>
</reference>
<feature type="domain" description="HTH tetR-type" evidence="6">
    <location>
        <begin position="26"/>
        <end position="86"/>
    </location>
</feature>
<evidence type="ECO:0000256" key="2">
    <source>
        <dbReference type="ARBA" id="ARBA00023125"/>
    </source>
</evidence>
<name>A0ABV3P6K3_9ACTN</name>
<dbReference type="Gene3D" id="1.10.357.10">
    <property type="entry name" value="Tetracycline Repressor, domain 2"/>
    <property type="match status" value="1"/>
</dbReference>
<gene>
    <name evidence="7" type="ORF">AB1207_10865</name>
</gene>
<dbReference type="InterPro" id="IPR041583">
    <property type="entry name" value="TetR_C_31"/>
</dbReference>
<dbReference type="InterPro" id="IPR009057">
    <property type="entry name" value="Homeodomain-like_sf"/>
</dbReference>
<keyword evidence="3" id="KW-0804">Transcription</keyword>
<dbReference type="PANTHER" id="PTHR47506:SF6">
    <property type="entry name" value="HTH-TYPE TRANSCRIPTIONAL REPRESSOR NEMR"/>
    <property type="match status" value="1"/>
</dbReference>